<organism evidence="1 2">
    <name type="scientific">Vitrella brassicaformis (strain CCMP3155)</name>
    <dbReference type="NCBI Taxonomy" id="1169540"/>
    <lineage>
        <taxon>Eukaryota</taxon>
        <taxon>Sar</taxon>
        <taxon>Alveolata</taxon>
        <taxon>Colpodellida</taxon>
        <taxon>Vitrellaceae</taxon>
        <taxon>Vitrella</taxon>
    </lineage>
</organism>
<protein>
    <submittedName>
        <fullName evidence="1">Uncharacterized protein</fullName>
    </submittedName>
</protein>
<dbReference type="VEuPathDB" id="CryptoDB:Vbra_4691"/>
<dbReference type="EMBL" id="CDMY01000086">
    <property type="protein sequence ID" value="CEL92526.1"/>
    <property type="molecule type" value="Genomic_DNA"/>
</dbReference>
<reference evidence="1 2" key="1">
    <citation type="submission" date="2014-11" db="EMBL/GenBank/DDBJ databases">
        <authorList>
            <person name="Zhu J."/>
            <person name="Qi W."/>
            <person name="Song R."/>
        </authorList>
    </citation>
    <scope>NUCLEOTIDE SEQUENCE [LARGE SCALE GENOMIC DNA]</scope>
</reference>
<evidence type="ECO:0000313" key="1">
    <source>
        <dbReference type="EMBL" id="CEL92526.1"/>
    </source>
</evidence>
<sequence length="292" mass="32357">MASSSQPPSFHANGHTAPPAVPPLRSIAISKMAAIAMSTDFNRRAALRSQLATRTRQEELLGHTTETVNSTLLNAIQQHIAKAITRLGLADVLAFDIGGDVEGGLKVVYLLERGSGEEWRAMGRFIRMAFIYRLTPNATRPLRLSAGSLPTATAFHQLPLALAIYKIFSHLLTYTGTSLELPQADGNGHYRIGDESFRVVPLGELPGGHRYTDGYKRTDPVIRLAHLLYPSFSAFLLDRALRRWSDEEGVDHKEVLWANIAHDDPRRRRLLTDDNITEDDRGTCCWLSSSTS</sequence>
<dbReference type="InParanoid" id="A0A0G4EAQ8"/>
<gene>
    <name evidence="1" type="ORF">Vbra_4691</name>
</gene>
<dbReference type="Proteomes" id="UP000041254">
    <property type="component" value="Unassembled WGS sequence"/>
</dbReference>
<proteinExistence type="predicted"/>
<dbReference type="PhylomeDB" id="A0A0G4EAQ8"/>
<evidence type="ECO:0000313" key="2">
    <source>
        <dbReference type="Proteomes" id="UP000041254"/>
    </source>
</evidence>
<keyword evidence="2" id="KW-1185">Reference proteome</keyword>
<dbReference type="AlphaFoldDB" id="A0A0G4EAQ8"/>
<name>A0A0G4EAQ8_VITBC</name>
<accession>A0A0G4EAQ8</accession>